<feature type="compositionally biased region" description="Polar residues" evidence="1">
    <location>
        <begin position="7"/>
        <end position="21"/>
    </location>
</feature>
<name>A0AAD5SJX0_9FUNG</name>
<dbReference type="Pfam" id="PF00179">
    <property type="entry name" value="UQ_con"/>
    <property type="match status" value="1"/>
</dbReference>
<dbReference type="Proteomes" id="UP001212841">
    <property type="component" value="Unassembled WGS sequence"/>
</dbReference>
<feature type="domain" description="UBC core" evidence="2">
    <location>
        <begin position="22"/>
        <end position="175"/>
    </location>
</feature>
<accession>A0AAD5SJX0</accession>
<dbReference type="CDD" id="cd06974">
    <property type="entry name" value="TerD_like"/>
    <property type="match status" value="1"/>
</dbReference>
<dbReference type="PANTHER" id="PTHR32097:SF17">
    <property type="entry name" value="CAMP-BINDING PROTEIN 1-RELATED"/>
    <property type="match status" value="1"/>
</dbReference>
<keyword evidence="4" id="KW-1185">Reference proteome</keyword>
<proteinExistence type="predicted"/>
<sequence>MPATTLKPETSPQQSQPTILPSSTRRLLRDMTELSNHPIDFNLSAYPLPENIYEWHANLRNPDTGLLLHVVLIFPPTYPLNPPKLILQTLVPHENVVRTLEGPRVCLDMLEDGQERAYEGWSASYSVRSILLQLQAFTFDPAMKFGADSAALEEALRESKGFTCSAWLNRLGLLYGEKDEKVPNSTAPAQQSEGATTSNAPTLKASEQYQSDDMDVEEGDKGWKVCHSRATKRRLKNSPPGSPLPVGHGPKKAKTGGYATAAAKAVVPTPATPPKAQKALPLQHPPTSVAALQQLNIALPTTARPSKGEYTSKVPKIPSTAARPVDVSKSGLLGTIPYEILIQTISLPNVTPRDILSLSLTNRHLHAICQDGTLWRTLLKRRHPRSQLSASRMMDWKLAFTLEANCAADEMRCFFSKASWEEDVLGLPVVWTKNPKTGKVDYVACESELVSRSAFMEGKLRRTVWNTAFTDWLPIYITEDHFRRAIPDIKDLMLKLSPHRKEQYFQPDMVLEVIPKMMNTLIVLLCDHGMAASTRAVECYFLLHRLLMALLDTYPLLRGKVNRQIEAFIQSESNRTKSATPSLGDVLPLVSFSSYSWTDPKVHNAFLGEAADRAVLWMCRDFPQLAKVPPTPGGLPRIDEHRLEKSWAAGKVSRRLLMFHCYTLWMMRKSGGVTEEDLKNANDGLFGRPPKRVVDNFQTAVKKIMAVDSWPYFYNACYLKPPSKSALTAYLEQSVRNSVRKGYHKPGMDFSKIQSRGVLKILLKGESFSAPPNLSKVVMEEAWRYDMHMKYLDASCSVYGFQNNLLDHITYANTTSGTVNNAIRHSGDVMDDATKSGKHTITINISALPAHVKSLVFCMSAWNTMLRDIRHPYVRLVSAVEDAELCKYEFKGDVGTKTSIIMCALWRKEIGGKKWECKAIGELGEGCVGRMQKVEEVMGMALQQLV</sequence>
<evidence type="ECO:0000256" key="1">
    <source>
        <dbReference type="SAM" id="MobiDB-lite"/>
    </source>
</evidence>
<dbReference type="EMBL" id="JADGJD010000025">
    <property type="protein sequence ID" value="KAJ3056667.1"/>
    <property type="molecule type" value="Genomic_DNA"/>
</dbReference>
<gene>
    <name evidence="3" type="ORF">HK097_005344</name>
</gene>
<comment type="caution">
    <text evidence="3">The sequence shown here is derived from an EMBL/GenBank/DDBJ whole genome shotgun (WGS) entry which is preliminary data.</text>
</comment>
<dbReference type="InterPro" id="IPR036047">
    <property type="entry name" value="F-box-like_dom_sf"/>
</dbReference>
<dbReference type="InterPro" id="IPR001810">
    <property type="entry name" value="F-box_dom"/>
</dbReference>
<dbReference type="Gene3D" id="3.10.110.10">
    <property type="entry name" value="Ubiquitin Conjugating Enzyme"/>
    <property type="match status" value="1"/>
</dbReference>
<dbReference type="Pfam" id="PF12937">
    <property type="entry name" value="F-box-like"/>
    <property type="match status" value="1"/>
</dbReference>
<dbReference type="SMART" id="SM00212">
    <property type="entry name" value="UBCc"/>
    <property type="match status" value="1"/>
</dbReference>
<dbReference type="AlphaFoldDB" id="A0AAD5SJX0"/>
<dbReference type="Gene3D" id="1.20.1280.50">
    <property type="match status" value="1"/>
</dbReference>
<dbReference type="CDD" id="cd23955">
    <property type="entry name" value="UBCc_invertebrate"/>
    <property type="match status" value="1"/>
</dbReference>
<reference evidence="3" key="1">
    <citation type="submission" date="2020-05" db="EMBL/GenBank/DDBJ databases">
        <title>Phylogenomic resolution of chytrid fungi.</title>
        <authorList>
            <person name="Stajich J.E."/>
            <person name="Amses K."/>
            <person name="Simmons R."/>
            <person name="Seto K."/>
            <person name="Myers J."/>
            <person name="Bonds A."/>
            <person name="Quandt C.A."/>
            <person name="Barry K."/>
            <person name="Liu P."/>
            <person name="Grigoriev I."/>
            <person name="Longcore J.E."/>
            <person name="James T.Y."/>
        </authorList>
    </citation>
    <scope>NUCLEOTIDE SEQUENCE</scope>
    <source>
        <strain evidence="3">JEL0318</strain>
    </source>
</reference>
<dbReference type="InterPro" id="IPR000608">
    <property type="entry name" value="UBC"/>
</dbReference>
<dbReference type="Gene3D" id="2.60.60.30">
    <property type="entry name" value="sav2460 like domains"/>
    <property type="match status" value="1"/>
</dbReference>
<feature type="region of interest" description="Disordered" evidence="1">
    <location>
        <begin position="182"/>
        <end position="218"/>
    </location>
</feature>
<dbReference type="InterPro" id="IPR003325">
    <property type="entry name" value="TerD"/>
</dbReference>
<evidence type="ECO:0000313" key="4">
    <source>
        <dbReference type="Proteomes" id="UP001212841"/>
    </source>
</evidence>
<dbReference type="Pfam" id="PF02342">
    <property type="entry name" value="TerD"/>
    <property type="match status" value="1"/>
</dbReference>
<dbReference type="SUPFAM" id="SSF54495">
    <property type="entry name" value="UBC-like"/>
    <property type="match status" value="1"/>
</dbReference>
<protein>
    <recommendedName>
        <fullName evidence="2">UBC core domain-containing protein</fullName>
    </recommendedName>
</protein>
<dbReference type="SUPFAM" id="SSF81383">
    <property type="entry name" value="F-box domain"/>
    <property type="match status" value="1"/>
</dbReference>
<dbReference type="InterPro" id="IPR016135">
    <property type="entry name" value="UBQ-conjugating_enzyme/RWD"/>
</dbReference>
<dbReference type="PANTHER" id="PTHR32097">
    <property type="entry name" value="CAMP-BINDING PROTEIN 1-RELATED"/>
    <property type="match status" value="1"/>
</dbReference>
<feature type="region of interest" description="Disordered" evidence="1">
    <location>
        <begin position="1"/>
        <end position="21"/>
    </location>
</feature>
<dbReference type="InterPro" id="IPR051324">
    <property type="entry name" value="Stress/Tellurium_Resist"/>
</dbReference>
<evidence type="ECO:0000313" key="3">
    <source>
        <dbReference type="EMBL" id="KAJ3056667.1"/>
    </source>
</evidence>
<feature type="compositionally biased region" description="Polar residues" evidence="1">
    <location>
        <begin position="183"/>
        <end position="209"/>
    </location>
</feature>
<feature type="region of interest" description="Disordered" evidence="1">
    <location>
        <begin position="231"/>
        <end position="255"/>
    </location>
</feature>
<dbReference type="PROSITE" id="PS50127">
    <property type="entry name" value="UBC_2"/>
    <property type="match status" value="1"/>
</dbReference>
<organism evidence="3 4">
    <name type="scientific">Rhizophlyctis rosea</name>
    <dbReference type="NCBI Taxonomy" id="64517"/>
    <lineage>
        <taxon>Eukaryota</taxon>
        <taxon>Fungi</taxon>
        <taxon>Fungi incertae sedis</taxon>
        <taxon>Chytridiomycota</taxon>
        <taxon>Chytridiomycota incertae sedis</taxon>
        <taxon>Chytridiomycetes</taxon>
        <taxon>Rhizophlyctidales</taxon>
        <taxon>Rhizophlyctidaceae</taxon>
        <taxon>Rhizophlyctis</taxon>
    </lineage>
</organism>
<evidence type="ECO:0000259" key="2">
    <source>
        <dbReference type="PROSITE" id="PS50127"/>
    </source>
</evidence>